<evidence type="ECO:0000313" key="5">
    <source>
        <dbReference type="Proteomes" id="UP000002817"/>
    </source>
</evidence>
<feature type="domain" description="Maltose/galactoside acetyltransferase" evidence="3">
    <location>
        <begin position="5"/>
        <end position="54"/>
    </location>
</feature>
<evidence type="ECO:0000256" key="2">
    <source>
        <dbReference type="ARBA" id="ARBA00022679"/>
    </source>
</evidence>
<organism evidence="4 5">
    <name type="scientific">Vibrio orientalis CIP 102891 = ATCC 33934</name>
    <dbReference type="NCBI Taxonomy" id="675816"/>
    <lineage>
        <taxon>Bacteria</taxon>
        <taxon>Pseudomonadati</taxon>
        <taxon>Pseudomonadota</taxon>
        <taxon>Gammaproteobacteria</taxon>
        <taxon>Vibrionales</taxon>
        <taxon>Vibrionaceae</taxon>
        <taxon>Vibrio</taxon>
        <taxon>Vibrio oreintalis group</taxon>
    </lineage>
</organism>
<dbReference type="EMBL" id="AFWH01000061">
    <property type="protein sequence ID" value="EGU46704.1"/>
    <property type="molecule type" value="Genomic_DNA"/>
</dbReference>
<keyword evidence="2 4" id="KW-0808">Transferase</keyword>
<name>F9SXF6_VIBOR</name>
<dbReference type="AlphaFoldDB" id="F9SXF6"/>
<feature type="non-terminal residue" evidence="4">
    <location>
        <position position="54"/>
    </location>
</feature>
<sequence>MRTEKDKMLAGEPYDAWDKQLYSERISCRKVLQTLNNSIPDTDEWRGAIDRLIP</sequence>
<dbReference type="InterPro" id="IPR024688">
    <property type="entry name" value="Mac_dom"/>
</dbReference>
<evidence type="ECO:0000256" key="1">
    <source>
        <dbReference type="ARBA" id="ARBA00007274"/>
    </source>
</evidence>
<accession>F9SXF6</accession>
<dbReference type="Gene3D" id="2.160.10.10">
    <property type="entry name" value="Hexapeptide repeat proteins"/>
    <property type="match status" value="1"/>
</dbReference>
<dbReference type="GO" id="GO:0016407">
    <property type="term" value="F:acetyltransferase activity"/>
    <property type="evidence" value="ECO:0007669"/>
    <property type="project" value="InterPro"/>
</dbReference>
<dbReference type="Proteomes" id="UP000002817">
    <property type="component" value="Unassembled WGS sequence"/>
</dbReference>
<gene>
    <name evidence="4" type="ORF">VIOR3934_17511</name>
</gene>
<evidence type="ECO:0000313" key="4">
    <source>
        <dbReference type="EMBL" id="EGU46704.1"/>
    </source>
</evidence>
<dbReference type="RefSeq" id="WP_004418250.1">
    <property type="nucleotide sequence ID" value="NZ_AFWH01000061.1"/>
</dbReference>
<dbReference type="SMART" id="SM01266">
    <property type="entry name" value="Mac"/>
    <property type="match status" value="1"/>
</dbReference>
<comment type="caution">
    <text evidence="4">The sequence shown here is derived from an EMBL/GenBank/DDBJ whole genome shotgun (WGS) entry which is preliminary data.</text>
</comment>
<evidence type="ECO:0000259" key="3">
    <source>
        <dbReference type="SMART" id="SM01266"/>
    </source>
</evidence>
<dbReference type="Pfam" id="PF12464">
    <property type="entry name" value="Mac"/>
    <property type="match status" value="1"/>
</dbReference>
<proteinExistence type="inferred from homology"/>
<protein>
    <submittedName>
        <fullName evidence="4">Acetyltransferase</fullName>
    </submittedName>
</protein>
<comment type="similarity">
    <text evidence="1">Belongs to the transferase hexapeptide repeat family.</text>
</comment>
<reference evidence="4 5" key="1">
    <citation type="journal article" date="2012" name="Int. J. Syst. Evol. Microbiol.">
        <title>Vibrio caribbeanicus sp. nov., isolated from the marine sponge Scleritoderma cyanea.</title>
        <authorList>
            <person name="Hoffmann M."/>
            <person name="Monday S.R."/>
            <person name="Allard M.W."/>
            <person name="Strain E.A."/>
            <person name="Whittaker P."/>
            <person name="Naum M."/>
            <person name="McCarthy P.J."/>
            <person name="Lopez J.V."/>
            <person name="Fischer M."/>
            <person name="Brown E.W."/>
        </authorList>
    </citation>
    <scope>NUCLEOTIDE SEQUENCE [LARGE SCALE GENOMIC DNA]</scope>
    <source>
        <strain evidence="5">CIP 102891 / ATCC 33934</strain>
    </source>
</reference>